<reference evidence="1 2" key="1">
    <citation type="submission" date="2019-07" db="EMBL/GenBank/DDBJ databases">
        <title>Description of 53C-WASEF.</title>
        <authorList>
            <person name="Pitt A."/>
            <person name="Hahn M.W."/>
        </authorList>
    </citation>
    <scope>NUCLEOTIDE SEQUENCE [LARGE SCALE GENOMIC DNA]</scope>
    <source>
        <strain evidence="1 2">53C-WASEF</strain>
    </source>
</reference>
<gene>
    <name evidence="1" type="ORF">FPL22_08055</name>
</gene>
<proteinExistence type="predicted"/>
<keyword evidence="2" id="KW-1185">Reference proteome</keyword>
<evidence type="ECO:0000313" key="1">
    <source>
        <dbReference type="EMBL" id="TSJ79233.1"/>
    </source>
</evidence>
<organism evidence="1 2">
    <name type="scientific">Rariglobus hedericola</name>
    <dbReference type="NCBI Taxonomy" id="2597822"/>
    <lineage>
        <taxon>Bacteria</taxon>
        <taxon>Pseudomonadati</taxon>
        <taxon>Verrucomicrobiota</taxon>
        <taxon>Opitutia</taxon>
        <taxon>Opitutales</taxon>
        <taxon>Opitutaceae</taxon>
        <taxon>Rariglobus</taxon>
    </lineage>
</organism>
<dbReference type="RefSeq" id="WP_144229576.1">
    <property type="nucleotide sequence ID" value="NZ_CBCRVV010000018.1"/>
</dbReference>
<dbReference type="OrthoDB" id="9765709at2"/>
<sequence>MTTYHKLSYLRQVATIDEPPSQAQADSVRILIQEPLMASYFFSVATSKYWIDDLINGMDKHQTNPEIFRYYYPYIFNLAETDSDRFIEITNQFKHSFDYYGYIQIIKIACGLSSTEAINLYPVIESYLNRSGQKSAGSIVDYIRHISQTNEGLNLSLSIIPALISFRPIKPETHDELHPYFSSQKAAPVIDSSSYKDLLVDAVHPLALTRPRETTRLLIESVDEMLHLVTEPQEAASTVRSDHSEIWCRRLDEVGEYDDAKAALVYTLTFSCENLFRNSTEDALHLDSALRGQPWLVFKRLRQHLYANFITELVKPWIREFILTHTDYSEWDHHYEFQQMVQKACETFGEDLLTKPERKTIFDAILSGPSKDRAREWMGDRFTEEGFKKRQDYFHRKQLRPFASILFGRYKQIYKILISTGEENLTDDDYSPVGRSQSGFVSYRSPLPPDEIEQLRDEDLLNYINTWEASHRDIKDWLIEINISALAGAFETVLRQKIFPDASRAKFWFDNKGLILRPIYVRFLLKALQGEIKDGNFTYLDAALDICQWVLMMPQNSNPNDSTVDGHEESSERPEWSPVRRGVVDFVGACVGKDAKTPITARAVLSELLTALCTQPDLRLDQVKDTTQNQRDYLTDAINNTRGIALENVIDLGFWLLRESPNGPTPEVGTILDHRFAISDSLPVTFPEYALLGRQFGNLVILDDKWATSHKNLIFPKDNNDLWEIAFGTFVRFNNPYKRPFNILYNDYIFALDQLDPTAEDDQGRKGWTQALGNHVFMFYIWGDYSLTGSDSLLNKFYEKTISHPKCWANLFDHVGRLLRNTTENLATALKVRIIAFAEWRLAQQNQEELAAYTFWLEAESLDPEWRLKTFSKILDFAPGRDVATSIKLDAMNELLPSYPDLVAECFYKLTRGLEKNDFIYLQPEKAKPILSSGLKSRNKETIIYAEQARELLLQAGRFTFLEV</sequence>
<dbReference type="AlphaFoldDB" id="A0A556QRI1"/>
<name>A0A556QRI1_9BACT</name>
<dbReference type="Proteomes" id="UP000315648">
    <property type="component" value="Unassembled WGS sequence"/>
</dbReference>
<accession>A0A556QRI1</accession>
<protein>
    <submittedName>
        <fullName evidence="1">Uncharacterized protein</fullName>
    </submittedName>
</protein>
<evidence type="ECO:0000313" key="2">
    <source>
        <dbReference type="Proteomes" id="UP000315648"/>
    </source>
</evidence>
<dbReference type="EMBL" id="VMBG01000001">
    <property type="protein sequence ID" value="TSJ79233.1"/>
    <property type="molecule type" value="Genomic_DNA"/>
</dbReference>
<comment type="caution">
    <text evidence="1">The sequence shown here is derived from an EMBL/GenBank/DDBJ whole genome shotgun (WGS) entry which is preliminary data.</text>
</comment>